<feature type="transmembrane region" description="Helical" evidence="6">
    <location>
        <begin position="112"/>
        <end position="137"/>
    </location>
</feature>
<dbReference type="PANTHER" id="PTHR31632">
    <property type="entry name" value="IRON TRANSPORTER FTH1"/>
    <property type="match status" value="1"/>
</dbReference>
<evidence type="ECO:0000313" key="7">
    <source>
        <dbReference type="EMBL" id="CAB4918129.1"/>
    </source>
</evidence>
<reference evidence="7" key="1">
    <citation type="submission" date="2020-05" db="EMBL/GenBank/DDBJ databases">
        <authorList>
            <person name="Chiriac C."/>
            <person name="Salcher M."/>
            <person name="Ghai R."/>
            <person name="Kavagutti S V."/>
        </authorList>
    </citation>
    <scope>NUCLEOTIDE SEQUENCE</scope>
</reference>
<evidence type="ECO:0000256" key="1">
    <source>
        <dbReference type="ARBA" id="ARBA00004141"/>
    </source>
</evidence>
<comment type="subcellular location">
    <subcellularLocation>
        <location evidence="1">Membrane</location>
        <topology evidence="1">Multi-pass membrane protein</topology>
    </subcellularLocation>
</comment>
<organism evidence="7">
    <name type="scientific">freshwater metagenome</name>
    <dbReference type="NCBI Taxonomy" id="449393"/>
    <lineage>
        <taxon>unclassified sequences</taxon>
        <taxon>metagenomes</taxon>
        <taxon>ecological metagenomes</taxon>
    </lineage>
</organism>
<feature type="transmembrane region" description="Helical" evidence="6">
    <location>
        <begin position="38"/>
        <end position="59"/>
    </location>
</feature>
<dbReference type="PANTHER" id="PTHR31632:SF2">
    <property type="entry name" value="PLASMA MEMBRANE IRON PERMEASE"/>
    <property type="match status" value="1"/>
</dbReference>
<feature type="transmembrane region" description="Helical" evidence="6">
    <location>
        <begin position="149"/>
        <end position="167"/>
    </location>
</feature>
<dbReference type="AlphaFoldDB" id="A0A6J7HR91"/>
<accession>A0A6J7HR91</accession>
<gene>
    <name evidence="7" type="ORF">UFOPK3610_01247</name>
</gene>
<dbReference type="InterPro" id="IPR004923">
    <property type="entry name" value="FTR1/Fip1/EfeU"/>
</dbReference>
<sequence>MLATFLIGLREGLEAALIVAILVAYVVKLDRRDLLPRLWIGVGAAIAISLGLALALQVTQRSLSDKAQETFAGLTSILAVGLITWMIFWMARHAKALRSHLHGKVDQAMAGGAWTLAAIAFLAVIREGLETALFLFAGANASGGSGGDVFGAVIGLAVAAGLGVVVYKGAVRINLAKLFLWTGVALIIIAAGVLSYGVHELQEVGILPDGAFFGDHPFDVSGAIPADGWLGSILRGTIGFTPSPTWLQLITWVAYLAIVMPLFLSIARSRRPAPTPVSASA</sequence>
<dbReference type="NCBIfam" id="NF041756">
    <property type="entry name" value="EfeU"/>
    <property type="match status" value="1"/>
</dbReference>
<keyword evidence="5 6" id="KW-0472">Membrane</keyword>
<feature type="transmembrane region" description="Helical" evidence="6">
    <location>
        <begin position="179"/>
        <end position="198"/>
    </location>
</feature>
<evidence type="ECO:0000256" key="2">
    <source>
        <dbReference type="ARBA" id="ARBA00008333"/>
    </source>
</evidence>
<dbReference type="Pfam" id="PF03239">
    <property type="entry name" value="FTR1"/>
    <property type="match status" value="1"/>
</dbReference>
<feature type="transmembrane region" description="Helical" evidence="6">
    <location>
        <begin position="245"/>
        <end position="264"/>
    </location>
</feature>
<dbReference type="EMBL" id="CAFBMR010000051">
    <property type="protein sequence ID" value="CAB4918129.1"/>
    <property type="molecule type" value="Genomic_DNA"/>
</dbReference>
<dbReference type="GO" id="GO:0015093">
    <property type="term" value="F:ferrous iron transmembrane transporter activity"/>
    <property type="evidence" value="ECO:0007669"/>
    <property type="project" value="TreeGrafter"/>
</dbReference>
<keyword evidence="3 6" id="KW-0812">Transmembrane</keyword>
<feature type="transmembrane region" description="Helical" evidence="6">
    <location>
        <begin position="6"/>
        <end position="26"/>
    </location>
</feature>
<protein>
    <submittedName>
        <fullName evidence="7">Unannotated protein</fullName>
    </submittedName>
</protein>
<dbReference type="GO" id="GO:0033573">
    <property type="term" value="C:high-affinity iron permease complex"/>
    <property type="evidence" value="ECO:0007669"/>
    <property type="project" value="InterPro"/>
</dbReference>
<comment type="similarity">
    <text evidence="2">Belongs to the oxidase-dependent Fe transporter (OFeT) (TC 9.A.10.1) family.</text>
</comment>
<name>A0A6J7HR91_9ZZZZ</name>
<keyword evidence="4 6" id="KW-1133">Transmembrane helix</keyword>
<proteinExistence type="inferred from homology"/>
<evidence type="ECO:0000256" key="6">
    <source>
        <dbReference type="SAM" id="Phobius"/>
    </source>
</evidence>
<evidence type="ECO:0000256" key="4">
    <source>
        <dbReference type="ARBA" id="ARBA00022989"/>
    </source>
</evidence>
<feature type="transmembrane region" description="Helical" evidence="6">
    <location>
        <begin position="71"/>
        <end position="91"/>
    </location>
</feature>
<evidence type="ECO:0000256" key="3">
    <source>
        <dbReference type="ARBA" id="ARBA00022692"/>
    </source>
</evidence>
<evidence type="ECO:0000256" key="5">
    <source>
        <dbReference type="ARBA" id="ARBA00023136"/>
    </source>
</evidence>